<dbReference type="EMBL" id="JBHTCF010000001">
    <property type="protein sequence ID" value="MFC7302979.1"/>
    <property type="molecule type" value="Genomic_DNA"/>
</dbReference>
<keyword evidence="3" id="KW-1185">Reference proteome</keyword>
<evidence type="ECO:0000256" key="1">
    <source>
        <dbReference type="SAM" id="SignalP"/>
    </source>
</evidence>
<feature type="chain" id="PRO_5045142820" evidence="1">
    <location>
        <begin position="28"/>
        <end position="250"/>
    </location>
</feature>
<gene>
    <name evidence="2" type="ORF">ACFQVC_01940</name>
</gene>
<protein>
    <submittedName>
        <fullName evidence="2">Uncharacterized protein</fullName>
    </submittedName>
</protein>
<keyword evidence="1" id="KW-0732">Signal</keyword>
<evidence type="ECO:0000313" key="2">
    <source>
        <dbReference type="EMBL" id="MFC7302979.1"/>
    </source>
</evidence>
<dbReference type="Proteomes" id="UP001596523">
    <property type="component" value="Unassembled WGS sequence"/>
</dbReference>
<reference evidence="3" key="1">
    <citation type="journal article" date="2019" name="Int. J. Syst. Evol. Microbiol.">
        <title>The Global Catalogue of Microorganisms (GCM) 10K type strain sequencing project: providing services to taxonomists for standard genome sequencing and annotation.</title>
        <authorList>
            <consortium name="The Broad Institute Genomics Platform"/>
            <consortium name="The Broad Institute Genome Sequencing Center for Infectious Disease"/>
            <person name="Wu L."/>
            <person name="Ma J."/>
        </authorList>
    </citation>
    <scope>NUCLEOTIDE SEQUENCE [LARGE SCALE GENOMIC DNA]</scope>
    <source>
        <strain evidence="3">SYNS20</strain>
    </source>
</reference>
<name>A0ABW2JAG7_9ACTN</name>
<sequence>MTAYRRVSAVAVAALLVSGFAAPAAFAATPAQTPAAATQVAPSPETPVKDGLLRVDLSTGLDLDTHGVVVAAVDGALDASAVSSIEADAGVVLKVGAGSKIVHANGELTGGTIKLQGGLELGKGNKKIKISGLSVDVASGAIKATVGAKAGVTIGSVDLSDAEIAQTTQGKADAVVDFGGGAITLNSDLVAAVDADLATCLSTSVDLDAGVEVEADLATAVTIDADLAAFLDIDLDALLDLELDLGIHLL</sequence>
<organism evidence="2 3">
    <name type="scientific">Streptomyces monticola</name>
    <dbReference type="NCBI Taxonomy" id="2666263"/>
    <lineage>
        <taxon>Bacteria</taxon>
        <taxon>Bacillati</taxon>
        <taxon>Actinomycetota</taxon>
        <taxon>Actinomycetes</taxon>
        <taxon>Kitasatosporales</taxon>
        <taxon>Streptomycetaceae</taxon>
        <taxon>Streptomyces</taxon>
    </lineage>
</organism>
<feature type="signal peptide" evidence="1">
    <location>
        <begin position="1"/>
        <end position="27"/>
    </location>
</feature>
<comment type="caution">
    <text evidence="2">The sequence shown here is derived from an EMBL/GenBank/DDBJ whole genome shotgun (WGS) entry which is preliminary data.</text>
</comment>
<evidence type="ECO:0000313" key="3">
    <source>
        <dbReference type="Proteomes" id="UP001596523"/>
    </source>
</evidence>
<proteinExistence type="predicted"/>
<accession>A0ABW2JAG7</accession>